<dbReference type="RefSeq" id="WP_151147902.1">
    <property type="nucleotide sequence ID" value="NZ_WAGX01000007.1"/>
</dbReference>
<proteinExistence type="inferred from homology"/>
<evidence type="ECO:0000256" key="4">
    <source>
        <dbReference type="PIRSR" id="PIRSR606710-1"/>
    </source>
</evidence>
<organism evidence="8 9">
    <name type="scientific">Candidatus Galacturonatibacter soehngenii</name>
    <dbReference type="NCBI Taxonomy" id="2307010"/>
    <lineage>
        <taxon>Bacteria</taxon>
        <taxon>Bacillati</taxon>
        <taxon>Bacillota</taxon>
        <taxon>Clostridia</taxon>
        <taxon>Lachnospirales</taxon>
        <taxon>Lachnospiraceae</taxon>
        <taxon>Candidatus Galacturonatibacter</taxon>
    </lineage>
</organism>
<comment type="similarity">
    <text evidence="1 6">Belongs to the glycosyl hydrolase 43 family.</text>
</comment>
<feature type="site" description="Important for catalytic activity, responsible for pKa modulation of the active site Glu and correct orientation of both the proton donor and substrate" evidence="5">
    <location>
        <position position="136"/>
    </location>
</feature>
<evidence type="ECO:0000256" key="6">
    <source>
        <dbReference type="RuleBase" id="RU361187"/>
    </source>
</evidence>
<evidence type="ECO:0000259" key="7">
    <source>
        <dbReference type="Pfam" id="PF17851"/>
    </source>
</evidence>
<accession>A0A7V7QIR5</accession>
<dbReference type="SUPFAM" id="SSF49899">
    <property type="entry name" value="Concanavalin A-like lectins/glucanases"/>
    <property type="match status" value="1"/>
</dbReference>
<feature type="active site" description="Proton acceptor" evidence="4">
    <location>
        <position position="28"/>
    </location>
</feature>
<reference evidence="8 9" key="2">
    <citation type="submission" date="2020-02" db="EMBL/GenBank/DDBJ databases">
        <title>Candidatus Galacturonibacter soehngenii shows hetero-acetogenic catabolism of galacturonic acid but lacks a canonical carbon monoxide dehydrogenase/acetyl-CoA synthase complex.</title>
        <authorList>
            <person name="Diender M."/>
            <person name="Stouten G.R."/>
            <person name="Petersen J.F."/>
            <person name="Nielsen P.H."/>
            <person name="Dueholm M.S."/>
            <person name="Pronk J.T."/>
            <person name="Van Loosdrecht M.C.M."/>
        </authorList>
    </citation>
    <scope>NUCLEOTIDE SEQUENCE [LARGE SCALE GENOMIC DNA]</scope>
    <source>
        <strain evidence="8">GalUA</strain>
    </source>
</reference>
<feature type="active site" description="Proton donor" evidence="4">
    <location>
        <position position="194"/>
    </location>
</feature>
<gene>
    <name evidence="8" type="ORF">F7O84_16740</name>
</gene>
<dbReference type="PANTHER" id="PTHR42812">
    <property type="entry name" value="BETA-XYLOSIDASE"/>
    <property type="match status" value="1"/>
</dbReference>
<dbReference type="OrthoDB" id="9801455at2"/>
<keyword evidence="3 6" id="KW-0326">Glycosidase</keyword>
<keyword evidence="9" id="KW-1185">Reference proteome</keyword>
<name>A0A7V7QIR5_9FIRM</name>
<dbReference type="Pfam" id="PF17851">
    <property type="entry name" value="GH43_C2"/>
    <property type="match status" value="1"/>
</dbReference>
<dbReference type="InterPro" id="IPR051795">
    <property type="entry name" value="Glycosyl_Hydrlase_43"/>
</dbReference>
<dbReference type="GO" id="GO:0004553">
    <property type="term" value="F:hydrolase activity, hydrolyzing O-glycosyl compounds"/>
    <property type="evidence" value="ECO:0007669"/>
    <property type="project" value="InterPro"/>
</dbReference>
<dbReference type="GO" id="GO:0005975">
    <property type="term" value="P:carbohydrate metabolic process"/>
    <property type="evidence" value="ECO:0007669"/>
    <property type="project" value="InterPro"/>
</dbReference>
<dbReference type="InterPro" id="IPR041542">
    <property type="entry name" value="GH43_C2"/>
</dbReference>
<keyword evidence="2 6" id="KW-0378">Hydrolase</keyword>
<dbReference type="AlphaFoldDB" id="A0A7V7QIR5"/>
<feature type="domain" description="Beta-xylosidase C-terminal Concanavalin A-like" evidence="7">
    <location>
        <begin position="321"/>
        <end position="494"/>
    </location>
</feature>
<evidence type="ECO:0000256" key="5">
    <source>
        <dbReference type="PIRSR" id="PIRSR606710-2"/>
    </source>
</evidence>
<comment type="caution">
    <text evidence="8">The sequence shown here is derived from an EMBL/GenBank/DDBJ whole genome shotgun (WGS) entry which is preliminary data.</text>
</comment>
<sequence length="509" mass="57600">MKERRGLWVADLGDGTYQNPVLYTDYSDPDIVRHEDDYYMVASSFSNSPALPVLHSKDLVNWKVVSYVMEKIPFSDYDEPAHGRGVWAPAIRFHEGLFYVYFPMPDEGIFVSTSEDPRKGLWSKPICIKEGKGFIDPCPFWDEDGKAYLINAFAKSRIGFKSILHISPMAWDGKSLLGEGQHVFDGHDTQPTIEGPKLYKRGGYYYIFAPAGGVKTGWQCVLRSKNIYGPYEEKIVMLQGNTMINGPHQGGWVETQTGQSWFIHFQDVGNAGRIVHLQPMIWEKNWPIIGEDTGEGYGEPVTTYQKPDVGKSYPITTPNDSDTFKGHKLGLQWQWNANYKEEWYHLDKKGLTLYATHSKKPLCDIPNLLLQKWTAPVFYEDTTLSLDCLKEGDVAGVISLGTAYTALAIEVKDGCYHLVQITGVRQEQEEARHICVWNASDILIRMKVDRKGIVSWSVKQEGKLKRVGESILMTPGRWVGVKCGVFAVNRKDMLGGSLKVSSFIFRKAR</sequence>
<dbReference type="EMBL" id="WAGX01000007">
    <property type="protein sequence ID" value="KAB1436014.1"/>
    <property type="molecule type" value="Genomic_DNA"/>
</dbReference>
<evidence type="ECO:0000256" key="1">
    <source>
        <dbReference type="ARBA" id="ARBA00009865"/>
    </source>
</evidence>
<dbReference type="Gene3D" id="2.60.120.200">
    <property type="match status" value="1"/>
</dbReference>
<dbReference type="Proteomes" id="UP000461768">
    <property type="component" value="Unassembled WGS sequence"/>
</dbReference>
<dbReference type="CDD" id="cd09001">
    <property type="entry name" value="GH43_FsAxh1-like"/>
    <property type="match status" value="1"/>
</dbReference>
<dbReference type="Gene3D" id="2.115.10.20">
    <property type="entry name" value="Glycosyl hydrolase domain, family 43"/>
    <property type="match status" value="1"/>
</dbReference>
<evidence type="ECO:0000256" key="2">
    <source>
        <dbReference type="ARBA" id="ARBA00022801"/>
    </source>
</evidence>
<dbReference type="PANTHER" id="PTHR42812:SF12">
    <property type="entry name" value="BETA-XYLOSIDASE-RELATED"/>
    <property type="match status" value="1"/>
</dbReference>
<evidence type="ECO:0000256" key="3">
    <source>
        <dbReference type="ARBA" id="ARBA00023295"/>
    </source>
</evidence>
<reference evidence="8 9" key="1">
    <citation type="submission" date="2019-09" db="EMBL/GenBank/DDBJ databases">
        <authorList>
            <person name="Valk L.C."/>
        </authorList>
    </citation>
    <scope>NUCLEOTIDE SEQUENCE [LARGE SCALE GENOMIC DNA]</scope>
    <source>
        <strain evidence="8">GalUA</strain>
    </source>
</reference>
<dbReference type="InterPro" id="IPR013320">
    <property type="entry name" value="ConA-like_dom_sf"/>
</dbReference>
<dbReference type="Pfam" id="PF04616">
    <property type="entry name" value="Glyco_hydro_43"/>
    <property type="match status" value="1"/>
</dbReference>
<dbReference type="SUPFAM" id="SSF75005">
    <property type="entry name" value="Arabinanase/levansucrase/invertase"/>
    <property type="match status" value="1"/>
</dbReference>
<evidence type="ECO:0000313" key="9">
    <source>
        <dbReference type="Proteomes" id="UP000461768"/>
    </source>
</evidence>
<dbReference type="InterPro" id="IPR023296">
    <property type="entry name" value="Glyco_hydro_beta-prop_sf"/>
</dbReference>
<dbReference type="InterPro" id="IPR006710">
    <property type="entry name" value="Glyco_hydro_43"/>
</dbReference>
<protein>
    <submittedName>
        <fullName evidence="8">Glycosyl hydrolase 43 family protein</fullName>
    </submittedName>
</protein>
<evidence type="ECO:0000313" key="8">
    <source>
        <dbReference type="EMBL" id="KAB1436014.1"/>
    </source>
</evidence>